<dbReference type="Proteomes" id="UP000248330">
    <property type="component" value="Unassembled WGS sequence"/>
</dbReference>
<reference evidence="1 2" key="1">
    <citation type="submission" date="2018-04" db="EMBL/GenBank/DDBJ databases">
        <title>Genomic Encyclopedia of Type Strains, Phase IV (KMG-IV): sequencing the most valuable type-strain genomes for metagenomic binning, comparative biology and taxonomic classification.</title>
        <authorList>
            <person name="Goeker M."/>
        </authorList>
    </citation>
    <scope>NUCLEOTIDE SEQUENCE [LARGE SCALE GENOMIC DNA]</scope>
    <source>
        <strain evidence="1 2">DSM 104150</strain>
    </source>
</reference>
<name>A0A318E949_9GAMM</name>
<comment type="caution">
    <text evidence="1">The sequence shown here is derived from an EMBL/GenBank/DDBJ whole genome shotgun (WGS) entry which is preliminary data.</text>
</comment>
<proteinExistence type="predicted"/>
<dbReference type="AlphaFoldDB" id="A0A318E949"/>
<dbReference type="OrthoDB" id="7059178at2"/>
<accession>A0A318E949</accession>
<protein>
    <recommendedName>
        <fullName evidence="3">Ig-like protein group 2</fullName>
    </recommendedName>
</protein>
<sequence length="430" mass="44094">MKALRSWIPAALAAVLAACGDGGIQSPDFTPVVSITNLRIQPLDPQQGTQIPVGTTLPFQAIATFEQTVPPGTEGAQNGVVVRDEDVTGIADWQSQNSGFATVDSGIVRGVSPSGGQVRITAAYEGLVAQTFVTVTEAVLVGVDHVRPRAATARDPADRYTAAAGSAVPFEIFGEFSDGAIRQLDEGSFDVSWTSSDTTVADNPADDETFNTLTVGTTQIRGTVTNAQGIDPAFATAQLVVEPLNAFCESEFVAPPSVFSDAASDLCLACDVEQPAAIFDANIETFGTMSIPLGLLLQSSVSVTVSQTPTNPLSVGRPAGFLVSRSDSLLSAELLSDVTIETVACDVGGGNCAVRETFGVGSTPLYLALLGLIGGEDVSLLSTGPLGDASADANGLRLTFSGGLVSALATLNVHSSCAVARDAEEEAPAP</sequence>
<gene>
    <name evidence="1" type="ORF">C8D93_104245</name>
</gene>
<evidence type="ECO:0008006" key="3">
    <source>
        <dbReference type="Google" id="ProtNLM"/>
    </source>
</evidence>
<dbReference type="RefSeq" id="WP_146216562.1">
    <property type="nucleotide sequence ID" value="NZ_CAKZQT010000014.1"/>
</dbReference>
<evidence type="ECO:0000313" key="2">
    <source>
        <dbReference type="Proteomes" id="UP000248330"/>
    </source>
</evidence>
<keyword evidence="2" id="KW-1185">Reference proteome</keyword>
<dbReference type="PROSITE" id="PS51257">
    <property type="entry name" value="PROKAR_LIPOPROTEIN"/>
    <property type="match status" value="1"/>
</dbReference>
<organism evidence="1 2">
    <name type="scientific">Sinimarinibacterium flocculans</name>
    <dbReference type="NCBI Taxonomy" id="985250"/>
    <lineage>
        <taxon>Bacteria</taxon>
        <taxon>Pseudomonadati</taxon>
        <taxon>Pseudomonadota</taxon>
        <taxon>Gammaproteobacteria</taxon>
        <taxon>Nevskiales</taxon>
        <taxon>Nevskiaceae</taxon>
        <taxon>Sinimarinibacterium</taxon>
    </lineage>
</organism>
<evidence type="ECO:0000313" key="1">
    <source>
        <dbReference type="EMBL" id="PXV68547.1"/>
    </source>
</evidence>
<dbReference type="Gene3D" id="2.60.40.1080">
    <property type="match status" value="2"/>
</dbReference>
<dbReference type="EMBL" id="QICN01000004">
    <property type="protein sequence ID" value="PXV68547.1"/>
    <property type="molecule type" value="Genomic_DNA"/>
</dbReference>